<organism evidence="9 10">
    <name type="scientific">Mycena chlorophos</name>
    <name type="common">Agaric fungus</name>
    <name type="synonym">Agaricus chlorophos</name>
    <dbReference type="NCBI Taxonomy" id="658473"/>
    <lineage>
        <taxon>Eukaryota</taxon>
        <taxon>Fungi</taxon>
        <taxon>Dikarya</taxon>
        <taxon>Basidiomycota</taxon>
        <taxon>Agaricomycotina</taxon>
        <taxon>Agaricomycetes</taxon>
        <taxon>Agaricomycetidae</taxon>
        <taxon>Agaricales</taxon>
        <taxon>Marasmiineae</taxon>
        <taxon>Mycenaceae</taxon>
        <taxon>Mycena</taxon>
    </lineage>
</organism>
<feature type="domain" description="MRH" evidence="8">
    <location>
        <begin position="429"/>
        <end position="536"/>
    </location>
</feature>
<evidence type="ECO:0000256" key="5">
    <source>
        <dbReference type="SAM" id="Coils"/>
    </source>
</evidence>
<evidence type="ECO:0000259" key="8">
    <source>
        <dbReference type="PROSITE" id="PS51914"/>
    </source>
</evidence>
<protein>
    <recommendedName>
        <fullName evidence="1">Glucosidase 2 subunit beta</fullName>
    </recommendedName>
</protein>
<keyword evidence="2 7" id="KW-0732">Signal</keyword>
<dbReference type="PANTHER" id="PTHR12630:SF1">
    <property type="entry name" value="GLUCOSIDASE 2 SUBUNIT BETA"/>
    <property type="match status" value="1"/>
</dbReference>
<dbReference type="SUPFAM" id="SSF50911">
    <property type="entry name" value="Mannose 6-phosphate receptor domain"/>
    <property type="match status" value="1"/>
</dbReference>
<reference evidence="9" key="1">
    <citation type="submission" date="2014-09" db="EMBL/GenBank/DDBJ databases">
        <title>Genome sequence of the luminous mushroom Mycena chlorophos for searching fungal bioluminescence genes.</title>
        <authorList>
            <person name="Tanaka Y."/>
            <person name="Kasuga D."/>
            <person name="Oba Y."/>
            <person name="Hase S."/>
            <person name="Sato K."/>
            <person name="Oba Y."/>
            <person name="Sakakibara Y."/>
        </authorList>
    </citation>
    <scope>NUCLEOTIDE SEQUENCE</scope>
</reference>
<dbReference type="InterPro" id="IPR036607">
    <property type="entry name" value="PRKCSH"/>
</dbReference>
<dbReference type="InterPro" id="IPR028146">
    <property type="entry name" value="PRKCSH_N"/>
</dbReference>
<accession>A0ABQ0L547</accession>
<dbReference type="Pfam" id="PF13015">
    <property type="entry name" value="PRKCSH_1"/>
    <property type="match status" value="1"/>
</dbReference>
<dbReference type="EMBL" id="DF842145">
    <property type="protein sequence ID" value="GAT46188.1"/>
    <property type="molecule type" value="Genomic_DNA"/>
</dbReference>
<dbReference type="PANTHER" id="PTHR12630">
    <property type="entry name" value="N-LINKED OLIGOSACCHARIDE PROCESSING"/>
    <property type="match status" value="1"/>
</dbReference>
<sequence>MLLPWLLVAATPLPALAAIDKTLGVHPNLLQKYSQPKSGTWKCLDGSKSIPWDYVNDDACDCPDGSDEPGTSACKNNTFYCKNEGHIGATIPSSRVNDGLCETQCCDGTDEPAGVCPDRCQEIGAEFRKKRDAELKLRKTGSKIRSTYIAFAHKEKKRLEGVIDTSAQEIAAREKEVARLRDIAERTESLSAAELERKKESPLYESLVSHSAALKALQREHKKHLEREKELGNILDALRKGYNPNYQDMAVLEAVRGWEFLAGLPHIGVEEDAINAEDTEDVSDEEAGIAPTDEAAADGEEVWTAEDLEKGVDELLATDYVSLLMAHDDHVATPPPNPLFSLRSYLPESFIPQYDDMRETLIDWLSVVGIAGKDTEASSDTSKARQALTDAENALNKVKKQHKEAEEELDEIFDAEGFGIDGEWKKLDNTCLELNTGEYTYEICLFNEVKQKPNKGGQTFSLGKFDSWNPSSDVKPGEPAYYEKQMYTQGTKCWNGPNRSVVLVMSCGTENTVSTVQELEKCEYQITGTTPALCLPLDAANASASGNGKVEVGREEL</sequence>
<keyword evidence="4" id="KW-1015">Disulfide bond</keyword>
<dbReference type="InterPro" id="IPR039794">
    <property type="entry name" value="Gtb1-like"/>
</dbReference>
<keyword evidence="5" id="KW-0175">Coiled coil</keyword>
<evidence type="ECO:0000313" key="9">
    <source>
        <dbReference type="EMBL" id="GAT46188.1"/>
    </source>
</evidence>
<proteinExistence type="predicted"/>
<gene>
    <name evidence="9" type="ORF">MCHLO_03726</name>
</gene>
<evidence type="ECO:0000256" key="1">
    <source>
        <dbReference type="ARBA" id="ARBA00022387"/>
    </source>
</evidence>
<dbReference type="Proteomes" id="UP000815677">
    <property type="component" value="Unassembled WGS sequence"/>
</dbReference>
<feature type="region of interest" description="Disordered" evidence="6">
    <location>
        <begin position="278"/>
        <end position="298"/>
    </location>
</feature>
<evidence type="ECO:0000313" key="10">
    <source>
        <dbReference type="Proteomes" id="UP000815677"/>
    </source>
</evidence>
<keyword evidence="3" id="KW-0256">Endoplasmic reticulum</keyword>
<keyword evidence="10" id="KW-1185">Reference proteome</keyword>
<feature type="chain" id="PRO_5045472891" description="Glucosidase 2 subunit beta" evidence="7">
    <location>
        <begin position="18"/>
        <end position="557"/>
    </location>
</feature>
<evidence type="ECO:0000256" key="6">
    <source>
        <dbReference type="SAM" id="MobiDB-lite"/>
    </source>
</evidence>
<dbReference type="Gene3D" id="2.70.130.10">
    <property type="entry name" value="Mannose-6-phosphate receptor binding domain"/>
    <property type="match status" value="1"/>
</dbReference>
<dbReference type="PROSITE" id="PS51914">
    <property type="entry name" value="MRH"/>
    <property type="match status" value="1"/>
</dbReference>
<name>A0ABQ0L547_MYCCL</name>
<evidence type="ECO:0000256" key="3">
    <source>
        <dbReference type="ARBA" id="ARBA00022824"/>
    </source>
</evidence>
<feature type="signal peptide" evidence="7">
    <location>
        <begin position="1"/>
        <end position="17"/>
    </location>
</feature>
<dbReference type="Pfam" id="PF12999">
    <property type="entry name" value="PRKCSH-like"/>
    <property type="match status" value="1"/>
</dbReference>
<dbReference type="InterPro" id="IPR044865">
    <property type="entry name" value="MRH_dom"/>
</dbReference>
<evidence type="ECO:0000256" key="2">
    <source>
        <dbReference type="ARBA" id="ARBA00022729"/>
    </source>
</evidence>
<feature type="coiled-coil region" evidence="5">
    <location>
        <begin position="381"/>
        <end position="415"/>
    </location>
</feature>
<evidence type="ECO:0000256" key="7">
    <source>
        <dbReference type="SAM" id="SignalP"/>
    </source>
</evidence>
<feature type="compositionally biased region" description="Acidic residues" evidence="6">
    <location>
        <begin position="278"/>
        <end position="287"/>
    </location>
</feature>
<dbReference type="InterPro" id="IPR009011">
    <property type="entry name" value="Man6P_isomerase_rcpt-bd_dom_sf"/>
</dbReference>
<evidence type="ECO:0000256" key="4">
    <source>
        <dbReference type="ARBA" id="ARBA00023157"/>
    </source>
</evidence>